<gene>
    <name evidence="2" type="primary">fimA_1</name>
    <name evidence="2" type="ORF">NCTC12420_01010</name>
</gene>
<dbReference type="SUPFAM" id="SSF49401">
    <property type="entry name" value="Bacterial adhesins"/>
    <property type="match status" value="1"/>
</dbReference>
<dbReference type="PANTHER" id="PTHR33420">
    <property type="entry name" value="FIMBRIAL SUBUNIT ELFA-RELATED"/>
    <property type="match status" value="1"/>
</dbReference>
<evidence type="ECO:0000313" key="2">
    <source>
        <dbReference type="EMBL" id="SUI01312.1"/>
    </source>
</evidence>
<protein>
    <submittedName>
        <fullName evidence="2">Fimbrial subunit</fullName>
    </submittedName>
</protein>
<dbReference type="PANTHER" id="PTHR33420:SF9">
    <property type="entry name" value="MINOR FIMBRIAL SUBUNIT"/>
    <property type="match status" value="1"/>
</dbReference>
<dbReference type="InterPro" id="IPR050263">
    <property type="entry name" value="Bact_Fimbrial_Adh_Pro"/>
</dbReference>
<dbReference type="EMBL" id="UGYB01000001">
    <property type="protein sequence ID" value="SUI01312.1"/>
    <property type="molecule type" value="Genomic_DNA"/>
</dbReference>
<dbReference type="GO" id="GO:0043709">
    <property type="term" value="P:cell adhesion involved in single-species biofilm formation"/>
    <property type="evidence" value="ECO:0007669"/>
    <property type="project" value="TreeGrafter"/>
</dbReference>
<sequence length="178" mass="18814">MRKLMQAMIKLFYGGLLGFIAYTPLFASNNVHYSGELVTGACELVVDDDTMATVSFHSVGSGSFDANGQSVRVPFNLSLKNCHSALASGVLVTFSGTEDNALPGLLALEATSVASGFAIGIETIDKKPLNINATQGTSFVLSEGLMTIHLQAWLQARPAEDVTPGEFSGVATVSFEYQ</sequence>
<dbReference type="RefSeq" id="WP_079777354.1">
    <property type="nucleotide sequence ID" value="NZ_DADWZK010000042.1"/>
</dbReference>
<dbReference type="Gene3D" id="2.60.40.1090">
    <property type="entry name" value="Fimbrial-type adhesion domain"/>
    <property type="match status" value="1"/>
</dbReference>
<proteinExistence type="predicted"/>
<dbReference type="InterPro" id="IPR036937">
    <property type="entry name" value="Adhesion_dom_fimbrial_sf"/>
</dbReference>
<name>A0A379XMP4_SALER</name>
<feature type="domain" description="Fimbrial-type adhesion" evidence="1">
    <location>
        <begin position="32"/>
        <end position="178"/>
    </location>
</feature>
<accession>A0A379XMP4</accession>
<dbReference type="InterPro" id="IPR000259">
    <property type="entry name" value="Adhesion_dom_fimbrial"/>
</dbReference>
<reference evidence="2 3" key="1">
    <citation type="submission" date="2018-06" db="EMBL/GenBank/DDBJ databases">
        <authorList>
            <consortium name="Pathogen Informatics"/>
            <person name="Doyle S."/>
        </authorList>
    </citation>
    <scope>NUCLEOTIDE SEQUENCE [LARGE SCALE GENOMIC DNA]</scope>
    <source>
        <strain evidence="2 3">NCTC12420</strain>
    </source>
</reference>
<evidence type="ECO:0000259" key="1">
    <source>
        <dbReference type="Pfam" id="PF00419"/>
    </source>
</evidence>
<dbReference type="GO" id="GO:0009289">
    <property type="term" value="C:pilus"/>
    <property type="evidence" value="ECO:0007669"/>
    <property type="project" value="InterPro"/>
</dbReference>
<dbReference type="AlphaFoldDB" id="A0A379XMP4"/>
<dbReference type="InterPro" id="IPR008966">
    <property type="entry name" value="Adhesion_dom_sf"/>
</dbReference>
<evidence type="ECO:0000313" key="3">
    <source>
        <dbReference type="Proteomes" id="UP000254220"/>
    </source>
</evidence>
<organism evidence="2 3">
    <name type="scientific">Salmonella enterica subsp. indica</name>
    <dbReference type="NCBI Taxonomy" id="59207"/>
    <lineage>
        <taxon>Bacteria</taxon>
        <taxon>Pseudomonadati</taxon>
        <taxon>Pseudomonadota</taxon>
        <taxon>Gammaproteobacteria</taxon>
        <taxon>Enterobacterales</taxon>
        <taxon>Enterobacteriaceae</taxon>
        <taxon>Salmonella</taxon>
    </lineage>
</organism>
<dbReference type="Proteomes" id="UP000254220">
    <property type="component" value="Unassembled WGS sequence"/>
</dbReference>
<dbReference type="Pfam" id="PF00419">
    <property type="entry name" value="Fimbrial"/>
    <property type="match status" value="1"/>
</dbReference>